<protein>
    <recommendedName>
        <fullName evidence="9">Cilia- and flagella-associated protein 43</fullName>
    </recommendedName>
</protein>
<evidence type="ECO:0000256" key="1">
    <source>
        <dbReference type="ARBA" id="ARBA00004430"/>
    </source>
</evidence>
<dbReference type="PANTHER" id="PTHR14885">
    <property type="entry name" value="CILIA- AND FLAGELLA-ASSOCIATED PROTEIN 43-RELATED"/>
    <property type="match status" value="1"/>
</dbReference>
<gene>
    <name evidence="12" type="ORF">WN55_00027</name>
</gene>
<reference evidence="12 13" key="1">
    <citation type="submission" date="2015-07" db="EMBL/GenBank/DDBJ databases">
        <title>The genome of Dufourea novaeangliae.</title>
        <authorList>
            <person name="Pan H."/>
            <person name="Kapheim K."/>
        </authorList>
    </citation>
    <scope>NUCLEOTIDE SEQUENCE [LARGE SCALE GENOMIC DNA]</scope>
    <source>
        <strain evidence="12">0120121106</strain>
        <tissue evidence="12">Whole body</tissue>
    </source>
</reference>
<evidence type="ECO:0000256" key="9">
    <source>
        <dbReference type="ARBA" id="ARBA00023662"/>
    </source>
</evidence>
<evidence type="ECO:0000256" key="11">
    <source>
        <dbReference type="SAM" id="MobiDB-lite"/>
    </source>
</evidence>
<dbReference type="InterPro" id="IPR036322">
    <property type="entry name" value="WD40_repeat_dom_sf"/>
</dbReference>
<evidence type="ECO:0000256" key="8">
    <source>
        <dbReference type="ARBA" id="ARBA00023605"/>
    </source>
</evidence>
<dbReference type="InterPro" id="IPR015943">
    <property type="entry name" value="WD40/YVTN_repeat-like_dom_sf"/>
</dbReference>
<dbReference type="EMBL" id="KQ434772">
    <property type="protein sequence ID" value="KZC03850.1"/>
    <property type="molecule type" value="Genomic_DNA"/>
</dbReference>
<evidence type="ECO:0000256" key="7">
    <source>
        <dbReference type="ARBA" id="ARBA00023273"/>
    </source>
</evidence>
<dbReference type="Proteomes" id="UP000076502">
    <property type="component" value="Unassembled WGS sequence"/>
</dbReference>
<dbReference type="Pfam" id="PF25828">
    <property type="entry name" value="CC_Cfap43"/>
    <property type="match status" value="1"/>
</dbReference>
<evidence type="ECO:0000256" key="2">
    <source>
        <dbReference type="ARBA" id="ARBA00022490"/>
    </source>
</evidence>
<name>A0A154NY98_DUFNO</name>
<dbReference type="Gene3D" id="2.130.10.10">
    <property type="entry name" value="YVTN repeat-like/Quinoprotein amine dehydrogenase"/>
    <property type="match status" value="1"/>
</dbReference>
<dbReference type="SUPFAM" id="SSF50978">
    <property type="entry name" value="WD40 repeat-like"/>
    <property type="match status" value="2"/>
</dbReference>
<proteinExistence type="inferred from homology"/>
<dbReference type="GO" id="GO:0003341">
    <property type="term" value="P:cilium movement"/>
    <property type="evidence" value="ECO:0007669"/>
    <property type="project" value="UniProtKB-ARBA"/>
</dbReference>
<dbReference type="OrthoDB" id="5914301at2759"/>
<comment type="similarity">
    <text evidence="8">Belongs to the CFAP43 family.</text>
</comment>
<keyword evidence="2" id="KW-0963">Cytoplasm</keyword>
<evidence type="ECO:0000256" key="5">
    <source>
        <dbReference type="ARBA" id="ARBA00023054"/>
    </source>
</evidence>
<keyword evidence="6" id="KW-0206">Cytoskeleton</keyword>
<evidence type="ECO:0000313" key="13">
    <source>
        <dbReference type="Proteomes" id="UP000076502"/>
    </source>
</evidence>
<comment type="subcellular location">
    <subcellularLocation>
        <location evidence="1">Cytoplasm</location>
        <location evidence="1">Cytoskeleton</location>
        <location evidence="1">Cilium axoneme</location>
    </subcellularLocation>
</comment>
<feature type="region of interest" description="Disordered" evidence="11">
    <location>
        <begin position="1707"/>
        <end position="1753"/>
    </location>
</feature>
<evidence type="ECO:0000256" key="10">
    <source>
        <dbReference type="SAM" id="Coils"/>
    </source>
</evidence>
<keyword evidence="13" id="KW-1185">Reference proteome</keyword>
<dbReference type="GO" id="GO:0005930">
    <property type="term" value="C:axoneme"/>
    <property type="evidence" value="ECO:0007669"/>
    <property type="project" value="UniProtKB-SubCell"/>
</dbReference>
<evidence type="ECO:0000256" key="3">
    <source>
        <dbReference type="ARBA" id="ARBA00022574"/>
    </source>
</evidence>
<evidence type="ECO:0000313" key="12">
    <source>
        <dbReference type="EMBL" id="KZC03850.1"/>
    </source>
</evidence>
<evidence type="ECO:0000256" key="4">
    <source>
        <dbReference type="ARBA" id="ARBA00022737"/>
    </source>
</evidence>
<accession>A0A154NY98</accession>
<keyword evidence="4" id="KW-0677">Repeat</keyword>
<evidence type="ECO:0000256" key="6">
    <source>
        <dbReference type="ARBA" id="ARBA00023212"/>
    </source>
</evidence>
<keyword evidence="5 10" id="KW-0175">Coiled coil</keyword>
<keyword evidence="3" id="KW-0853">WD repeat</keyword>
<dbReference type="GO" id="GO:0060271">
    <property type="term" value="P:cilium assembly"/>
    <property type="evidence" value="ECO:0007669"/>
    <property type="project" value="TreeGrafter"/>
</dbReference>
<feature type="coiled-coil region" evidence="10">
    <location>
        <begin position="1318"/>
        <end position="1352"/>
    </location>
</feature>
<organism evidence="12 13">
    <name type="scientific">Dufourea novaeangliae</name>
    <name type="common">Sweat bee</name>
    <dbReference type="NCBI Taxonomy" id="178035"/>
    <lineage>
        <taxon>Eukaryota</taxon>
        <taxon>Metazoa</taxon>
        <taxon>Ecdysozoa</taxon>
        <taxon>Arthropoda</taxon>
        <taxon>Hexapoda</taxon>
        <taxon>Insecta</taxon>
        <taxon>Pterygota</taxon>
        <taxon>Neoptera</taxon>
        <taxon>Endopterygota</taxon>
        <taxon>Hymenoptera</taxon>
        <taxon>Apocrita</taxon>
        <taxon>Aculeata</taxon>
        <taxon>Apoidea</taxon>
        <taxon>Anthophila</taxon>
        <taxon>Halictidae</taxon>
        <taxon>Rophitinae</taxon>
        <taxon>Dufourea</taxon>
    </lineage>
</organism>
<feature type="region of interest" description="Disordered" evidence="11">
    <location>
        <begin position="1588"/>
        <end position="1619"/>
    </location>
</feature>
<dbReference type="PANTHER" id="PTHR14885:SF1">
    <property type="entry name" value="CILIA- AND FLAGELLA-ASSOCIATED PROTEIN 43"/>
    <property type="match status" value="1"/>
</dbReference>
<keyword evidence="7" id="KW-0966">Cell projection</keyword>
<feature type="coiled-coil region" evidence="10">
    <location>
        <begin position="1076"/>
        <end position="1103"/>
    </location>
</feature>
<sequence length="1897" mass="220573">MERDTWKPSWIRGGRIEDMIFLGKDVIAWCTGVHIVFFDVAKRTETIRWCYNAEMGEGVNCLSGHSSLNIFCFAEKVSVPRIMVYSYPSMTMISDCVSGTTKGYLDVAFTARDHIVSVGPYPKFPMNVWSWRTGDKIATVETHLHDKVGQILRITQFGPNVVHEITLPHKVPILWVDWCPTSSEPLLALTDPDGHVYLSNYDGTNIRRIVLSQRCGVCIDIELPIIRWFRDGIILRTTFCQIRYYLKNTKTNKWQKVWYLKLETKPSLLVTHPLKHDWFFYYTLEGQLTQIDFSKDIETPVVKNYLDLGANFKFMDFVYPWCHHLVGTDNSKELIVLETYSGVRVSIMDPDIEGEITCQASHPDYPLIVLGSQQGELVFISFVNPEEPKVVACLRLQRRPLDLIKFSYSGRSMIAAEKLSGHCYCVSLRQEKAYTVQALLETNRRISDVLIYEVSKRLIVFVLYVGSRQFSVGQQLMTFVVPENRNLMTESTDLVDLPGVYRTLLQHPSNAMMLIGTPYLTRQLRVQRLQDFKNVTLTDGLMTGHHVRLANLFVDRNWLTSTAFDGLVYVRDRSIRRVTAHFMAHHRSDFGGVKAIANKTGDLVVVMGYSGSLVAMKKENTAAEPDGDHQTLRQMDYALYEKNRKKILSDYASLDSPILELLSRPKYRFPDPEKEGDKTWSEWRQEMQIEVEVVQCKQKKAGILKDFDVLKGKVKTLLDANETCPEIEKLTVSAFDLDITGRDYKLKAGRNKCEDIRLELEHKIHDMNRVSMILKESFWDPQKVLSKSLVALLGDRVVTNYPAFKEDLYVEDNLRWAHFEKEAVQKIVVGDTFEPWRLYNEEELDVELTRRLTLYREEDTKFAMLLEEEEEDKGISEEELARERTLDGTIAHRFIEPSPCYSQMESYGFGHVMQNNCFLAHDCARIRAYFNATFEEVYGLKKREMDVIQERIDRIRYINSELETMFKQRVPRIPVDPTWHWQERPEGIIKVFDHEVKAKPYVSPSQQDILDKQAAEAERIRLLLLADDFRERALMAMMDGVLEVRWEDTIKIDVPKPACMLEKQPEDYTEDDILAVRQYEKDVQFLQEERERYKRMLEAEYIKVMGLLQEGIDRFNVKLDELFHLKINIESAIKQMHLRYIRGYLRNYHRIKSLREEDRIKEEIVKKEKYKAILVANEQTFQNVLKEYVLQHETMINREKTLSKRFRGEFSSLNKALADLIDRQYRRRPRISLRNLNSSDLLELAGHVTARTRPVYLSTECKDYLKALDHLDVRPNFLPPSLEFHHWDHMIRLRRQKIDSELKIRAKEAEITDVESVIQRFKLRIDKSRSDIVEAKENLHEIRGQRSRAEIDLEVQLVLKMGQVEVNIGGDLEDMINAILVSRKEIETVNELIGAAGECKLNALSRLLNFKRGALLKEWEHECRRKHLTDLEDDLRFVESVTVTKEMQQYLKRRARGLPDDKTFARLNVDVDAANARCERIIETRKARLRAIQKEIGITKAKNEELDRRIYELNVARCDMEQRRDHISEARQREYRERNLRMVMRRSDLIKQLQDNYAQLLELQTEHELLRLRRYPVFHFKFLDDTDRKPPSRINSHSGRSSVQEIRSNNSSHQTKQVPEKITTFPQESPANTRVVVACFEDLTLGSPKNSRKNHQLRSIFSSLRSTVALPERHPVIPYKARWADPVRARWCNKNFTRIVSTASLVVSSGEEKRSGEGGGRGQAKEGRPEEDEEAAGARLYDSRYAKGRKGRQSETRYYPTVLLRSRVQEEETGPLGDVDGDQRPWSVAAPRLRSTRAHFQTIKRQRSVLLLLRRTQGPGTVARPVNSHFRGLFEDEERRKEEEDCVLADTSREFFEPRVPRYPLGAVMGNSAPAKLTSGQQRAACGHIAVVGEMCE</sequence>
<feature type="compositionally biased region" description="Polar residues" evidence="11">
    <location>
        <begin position="1593"/>
        <end position="1617"/>
    </location>
</feature>